<proteinExistence type="predicted"/>
<dbReference type="EMBL" id="JAYMRU010000024">
    <property type="protein sequence ID" value="MEM5403891.1"/>
    <property type="molecule type" value="Genomic_DNA"/>
</dbReference>
<accession>A0ACC6RQV6</accession>
<reference evidence="1" key="1">
    <citation type="submission" date="2024-01" db="EMBL/GenBank/DDBJ databases">
        <title>The diversity of rhizobia nodulating Mimosa spp. in eleven states of Brazil covering several biomes is determined by host plant, location, and edaphic factors.</title>
        <authorList>
            <person name="Rouws L."/>
            <person name="Barauna A."/>
            <person name="Beukes C."/>
            <person name="De Faria S.M."/>
            <person name="Gross E."/>
            <person name="Dos Reis Junior F.B."/>
            <person name="Simon M."/>
            <person name="Maluk M."/>
            <person name="Odee D.W."/>
            <person name="Kenicer G."/>
            <person name="Young J.P.W."/>
            <person name="Reis V.M."/>
            <person name="Zilli J."/>
            <person name="James E.K."/>
        </authorList>
    </citation>
    <scope>NUCLEOTIDE SEQUENCE</scope>
    <source>
        <strain evidence="1">JPY452</strain>
    </source>
</reference>
<keyword evidence="2" id="KW-1185">Reference proteome</keyword>
<sequence length="88" mass="9877">MPQVVRNDSISVRRVLHAAARLVRNSADEKKRGLCQTSDKENARNAGNAVQLSLNGIVVLMARRCCKRRAELLTFRRDAFQSPDLSAR</sequence>
<evidence type="ECO:0000313" key="1">
    <source>
        <dbReference type="EMBL" id="MEM5403891.1"/>
    </source>
</evidence>
<name>A0ACC6RQV6_9BURK</name>
<dbReference type="Proteomes" id="UP001392318">
    <property type="component" value="Unassembled WGS sequence"/>
</dbReference>
<protein>
    <submittedName>
        <fullName evidence="1">Uncharacterized protein</fullName>
    </submittedName>
</protein>
<feature type="non-terminal residue" evidence="1">
    <location>
        <position position="88"/>
    </location>
</feature>
<organism evidence="1 2">
    <name type="scientific">Paraburkholderia unamae</name>
    <dbReference type="NCBI Taxonomy" id="219649"/>
    <lineage>
        <taxon>Bacteria</taxon>
        <taxon>Pseudomonadati</taxon>
        <taxon>Pseudomonadota</taxon>
        <taxon>Betaproteobacteria</taxon>
        <taxon>Burkholderiales</taxon>
        <taxon>Burkholderiaceae</taxon>
        <taxon>Paraburkholderia</taxon>
    </lineage>
</organism>
<gene>
    <name evidence="1" type="ORF">VSR83_28315</name>
</gene>
<evidence type="ECO:0000313" key="2">
    <source>
        <dbReference type="Proteomes" id="UP001392318"/>
    </source>
</evidence>
<comment type="caution">
    <text evidence="1">The sequence shown here is derived from an EMBL/GenBank/DDBJ whole genome shotgun (WGS) entry which is preliminary data.</text>
</comment>